<dbReference type="PROSITE" id="PS00284">
    <property type="entry name" value="SERPIN"/>
    <property type="match status" value="1"/>
</dbReference>
<dbReference type="EnsemblMetazoa" id="HelroT114508">
    <property type="protein sequence ID" value="HelroP114508"/>
    <property type="gene ID" value="HelroG114508"/>
</dbReference>
<proteinExistence type="inferred from homology"/>
<sequence length="382" mass="43775">MAELNQISSLNAEFALDLYGKLAATHPDANLFYSPISISFALAMTYLGASGKTEEELKSALRFDRVNEKNLHPLFKELRNNLLDTKGVYKLHMANKLYGEKSYNFLQDFLQQCNSFYGAELEPVDFNNPDECALKINEWVEEQTNQKIKNLIAPGILNPLTRLILINAIYFKGDWNEKFNIKDTKEEDFFISKTNKVKVPMMHFHKKKLRYSFYEELNCQVLELPYVGKSLSFIVILPDLNKTSLSDVEKKLNGDELFNVSQHLYSREVQLWLPRFKLETSFEANDVLKQLGIIDLFSDSRADLSKIDGTKELYVSKVIHKAFVEVNEEGSEAAAATGVVFELRCAVIPMEPEVVRVDHPFIFFIKDNHSGAVLFIGKFMKP</sequence>
<dbReference type="InParanoid" id="T1EG22"/>
<dbReference type="SUPFAM" id="SSF56574">
    <property type="entry name" value="Serpins"/>
    <property type="match status" value="1"/>
</dbReference>
<dbReference type="STRING" id="6412.T1EG22"/>
<evidence type="ECO:0000313" key="5">
    <source>
        <dbReference type="Proteomes" id="UP000015101"/>
    </source>
</evidence>
<keyword evidence="5" id="KW-1185">Reference proteome</keyword>
<accession>T1EG22</accession>
<dbReference type="SMART" id="SM00093">
    <property type="entry name" value="SERPIN"/>
    <property type="match status" value="1"/>
</dbReference>
<dbReference type="CTD" id="20195524"/>
<dbReference type="InterPro" id="IPR036186">
    <property type="entry name" value="Serpin_sf"/>
</dbReference>
<dbReference type="InterPro" id="IPR042178">
    <property type="entry name" value="Serpin_sf_1"/>
</dbReference>
<dbReference type="EMBL" id="AMQM01006565">
    <property type="status" value="NOT_ANNOTATED_CDS"/>
    <property type="molecule type" value="Genomic_DNA"/>
</dbReference>
<comment type="similarity">
    <text evidence="1">Belongs to the serpin family.</text>
</comment>
<reference evidence="4" key="3">
    <citation type="submission" date="2015-06" db="UniProtKB">
        <authorList>
            <consortium name="EnsemblMetazoa"/>
        </authorList>
    </citation>
    <scope>IDENTIFICATION</scope>
</reference>
<evidence type="ECO:0000313" key="4">
    <source>
        <dbReference type="EnsemblMetazoa" id="HelroP114508"/>
    </source>
</evidence>
<organism evidence="4 5">
    <name type="scientific">Helobdella robusta</name>
    <name type="common">Californian leech</name>
    <dbReference type="NCBI Taxonomy" id="6412"/>
    <lineage>
        <taxon>Eukaryota</taxon>
        <taxon>Metazoa</taxon>
        <taxon>Spiralia</taxon>
        <taxon>Lophotrochozoa</taxon>
        <taxon>Annelida</taxon>
        <taxon>Clitellata</taxon>
        <taxon>Hirudinea</taxon>
        <taxon>Rhynchobdellida</taxon>
        <taxon>Glossiphoniidae</taxon>
        <taxon>Helobdella</taxon>
    </lineage>
</organism>
<dbReference type="RefSeq" id="XP_009025949.1">
    <property type="nucleotide sequence ID" value="XM_009027701.1"/>
</dbReference>
<dbReference type="EMBL" id="KB097496">
    <property type="protein sequence ID" value="ESN95908.1"/>
    <property type="molecule type" value="Genomic_DNA"/>
</dbReference>
<dbReference type="Gene3D" id="2.30.39.10">
    <property type="entry name" value="Alpha-1-antitrypsin, domain 1"/>
    <property type="match status" value="2"/>
</dbReference>
<evidence type="ECO:0000259" key="2">
    <source>
        <dbReference type="SMART" id="SM00093"/>
    </source>
</evidence>
<name>T1EG22_HELRO</name>
<dbReference type="InterPro" id="IPR023796">
    <property type="entry name" value="Serpin_dom"/>
</dbReference>
<protein>
    <recommendedName>
        <fullName evidence="2">Serpin domain-containing protein</fullName>
    </recommendedName>
</protein>
<dbReference type="OrthoDB" id="671595at2759"/>
<dbReference type="FunFam" id="3.30.497.10:FF:000001">
    <property type="entry name" value="Serine protease inhibitor"/>
    <property type="match status" value="1"/>
</dbReference>
<dbReference type="Pfam" id="PF00079">
    <property type="entry name" value="Serpin"/>
    <property type="match status" value="1"/>
</dbReference>
<feature type="domain" description="Serpin" evidence="2">
    <location>
        <begin position="16"/>
        <end position="382"/>
    </location>
</feature>
<reference evidence="3 5" key="2">
    <citation type="journal article" date="2013" name="Nature">
        <title>Insights into bilaterian evolution from three spiralian genomes.</title>
        <authorList>
            <person name="Simakov O."/>
            <person name="Marletaz F."/>
            <person name="Cho S.J."/>
            <person name="Edsinger-Gonzales E."/>
            <person name="Havlak P."/>
            <person name="Hellsten U."/>
            <person name="Kuo D.H."/>
            <person name="Larsson T."/>
            <person name="Lv J."/>
            <person name="Arendt D."/>
            <person name="Savage R."/>
            <person name="Osoegawa K."/>
            <person name="de Jong P."/>
            <person name="Grimwood J."/>
            <person name="Chapman J.A."/>
            <person name="Shapiro H."/>
            <person name="Aerts A."/>
            <person name="Otillar R.P."/>
            <person name="Terry A.Y."/>
            <person name="Boore J.L."/>
            <person name="Grigoriev I.V."/>
            <person name="Lindberg D.R."/>
            <person name="Seaver E.C."/>
            <person name="Weisblat D.A."/>
            <person name="Putnam N.H."/>
            <person name="Rokhsar D.S."/>
        </authorList>
    </citation>
    <scope>NUCLEOTIDE SEQUENCE</scope>
</reference>
<dbReference type="Gene3D" id="1.10.287.580">
    <property type="entry name" value="Helix hairpin bin"/>
    <property type="match status" value="1"/>
</dbReference>
<dbReference type="GO" id="GO:0005615">
    <property type="term" value="C:extracellular space"/>
    <property type="evidence" value="ECO:0000318"/>
    <property type="project" value="GO_Central"/>
</dbReference>
<dbReference type="Gene3D" id="3.30.497.10">
    <property type="entry name" value="Antithrombin, subunit I, domain 2"/>
    <property type="match status" value="1"/>
</dbReference>
<dbReference type="GO" id="GO:0004867">
    <property type="term" value="F:serine-type endopeptidase inhibitor activity"/>
    <property type="evidence" value="ECO:0007669"/>
    <property type="project" value="InterPro"/>
</dbReference>
<dbReference type="InterPro" id="IPR042185">
    <property type="entry name" value="Serpin_sf_2"/>
</dbReference>
<dbReference type="KEGG" id="hro:HELRODRAFT_114508"/>
<gene>
    <name evidence="4" type="primary">20195524</name>
    <name evidence="3" type="ORF">HELRODRAFT_114508</name>
</gene>
<dbReference type="GeneID" id="20195524"/>
<dbReference type="PANTHER" id="PTHR11461:SF372">
    <property type="entry name" value="ACCESSORY GLAND PROTEIN ACP76A-RELATED"/>
    <property type="match status" value="1"/>
</dbReference>
<dbReference type="InterPro" id="IPR000215">
    <property type="entry name" value="Serpin_fam"/>
</dbReference>
<reference evidence="5" key="1">
    <citation type="submission" date="2012-12" db="EMBL/GenBank/DDBJ databases">
        <authorList>
            <person name="Hellsten U."/>
            <person name="Grimwood J."/>
            <person name="Chapman J.A."/>
            <person name="Shapiro H."/>
            <person name="Aerts A."/>
            <person name="Otillar R.P."/>
            <person name="Terry A.Y."/>
            <person name="Boore J.L."/>
            <person name="Simakov O."/>
            <person name="Marletaz F."/>
            <person name="Cho S.-J."/>
            <person name="Edsinger-Gonzales E."/>
            <person name="Havlak P."/>
            <person name="Kuo D.-H."/>
            <person name="Larsson T."/>
            <person name="Lv J."/>
            <person name="Arendt D."/>
            <person name="Savage R."/>
            <person name="Osoegawa K."/>
            <person name="de Jong P."/>
            <person name="Lindberg D.R."/>
            <person name="Seaver E.C."/>
            <person name="Weisblat D.A."/>
            <person name="Putnam N.H."/>
            <person name="Grigoriev I.V."/>
            <person name="Rokhsar D.S."/>
        </authorList>
    </citation>
    <scope>NUCLEOTIDE SEQUENCE</scope>
</reference>
<dbReference type="AlphaFoldDB" id="T1EG22"/>
<dbReference type="Proteomes" id="UP000015101">
    <property type="component" value="Unassembled WGS sequence"/>
</dbReference>
<dbReference type="OMA" id="RMEESCE"/>
<dbReference type="FunFam" id="2.30.39.10:FF:000101">
    <property type="entry name" value="Uncharacterized protein"/>
    <property type="match status" value="1"/>
</dbReference>
<dbReference type="HOGENOM" id="CLU_023330_0_1_1"/>
<dbReference type="eggNOG" id="KOG2392">
    <property type="taxonomic scope" value="Eukaryota"/>
</dbReference>
<dbReference type="InterPro" id="IPR023795">
    <property type="entry name" value="Serpin_CS"/>
</dbReference>
<evidence type="ECO:0000313" key="3">
    <source>
        <dbReference type="EMBL" id="ESN95908.1"/>
    </source>
</evidence>
<dbReference type="CDD" id="cd00172">
    <property type="entry name" value="serpin"/>
    <property type="match status" value="1"/>
</dbReference>
<dbReference type="PANTHER" id="PTHR11461">
    <property type="entry name" value="SERINE PROTEASE INHIBITOR, SERPIN"/>
    <property type="match status" value="1"/>
</dbReference>
<dbReference type="FunCoup" id="T1EG22">
    <property type="interactions" value="21"/>
</dbReference>
<evidence type="ECO:0000256" key="1">
    <source>
        <dbReference type="RuleBase" id="RU000411"/>
    </source>
</evidence>